<sequence length="200" mass="20536">MKNTLIALIATAAALGGSAAYAQNNQDAAGTAYIGAGVVGSRYDFDAAGAGAVSGDNHSGTKAGGKIYGGYNITNTWAVEAGYTDFGKRSYNYSVGGAAGGLQTDAHSYYVAGKGTWPVANDFAVFAKLGVARNHNEVNTSGIASVNGSDNKTALYASVGGEYAINKNVKVSLEYENYGKNDIDVGRKNGAITAGLRYNF</sequence>
<feature type="signal peptide" evidence="2">
    <location>
        <begin position="1"/>
        <end position="22"/>
    </location>
</feature>
<dbReference type="InterPro" id="IPR000498">
    <property type="entry name" value="OmpA-like_TM_dom"/>
</dbReference>
<feature type="chain" id="PRO_5021433513" evidence="2">
    <location>
        <begin position="23"/>
        <end position="200"/>
    </location>
</feature>
<proteinExistence type="predicted"/>
<dbReference type="EMBL" id="SPVG01000072">
    <property type="protein sequence ID" value="TFW27270.1"/>
    <property type="molecule type" value="Genomic_DNA"/>
</dbReference>
<dbReference type="RefSeq" id="WP_135200923.1">
    <property type="nucleotide sequence ID" value="NZ_SPVG01000072.1"/>
</dbReference>
<dbReference type="Proteomes" id="UP000297729">
    <property type="component" value="Unassembled WGS sequence"/>
</dbReference>
<evidence type="ECO:0000313" key="4">
    <source>
        <dbReference type="EMBL" id="TFW27270.1"/>
    </source>
</evidence>
<organism evidence="4 5">
    <name type="scientific">Duganella callida</name>
    <dbReference type="NCBI Taxonomy" id="2561932"/>
    <lineage>
        <taxon>Bacteria</taxon>
        <taxon>Pseudomonadati</taxon>
        <taxon>Pseudomonadota</taxon>
        <taxon>Betaproteobacteria</taxon>
        <taxon>Burkholderiales</taxon>
        <taxon>Oxalobacteraceae</taxon>
        <taxon>Telluria group</taxon>
        <taxon>Duganella</taxon>
    </lineage>
</organism>
<comment type="caution">
    <text evidence="4">The sequence shown here is derived from an EMBL/GenBank/DDBJ whole genome shotgun (WGS) entry which is preliminary data.</text>
</comment>
<keyword evidence="2" id="KW-0732">Signal</keyword>
<dbReference type="Pfam" id="PF01389">
    <property type="entry name" value="OmpA_membrane"/>
    <property type="match status" value="1"/>
</dbReference>
<dbReference type="GO" id="GO:0009279">
    <property type="term" value="C:cell outer membrane"/>
    <property type="evidence" value="ECO:0007669"/>
    <property type="project" value="UniProtKB-SubCell"/>
</dbReference>
<protein>
    <submittedName>
        <fullName evidence="4">Porin family protein</fullName>
    </submittedName>
</protein>
<accession>A0A4Y9SKT7</accession>
<keyword evidence="5" id="KW-1185">Reference proteome</keyword>
<comment type="subcellular location">
    <subcellularLocation>
        <location evidence="1">Cell outer membrane</location>
    </subcellularLocation>
</comment>
<dbReference type="Gene3D" id="2.40.160.20">
    <property type="match status" value="1"/>
</dbReference>
<evidence type="ECO:0000256" key="2">
    <source>
        <dbReference type="SAM" id="SignalP"/>
    </source>
</evidence>
<name>A0A4Y9SKT7_9BURK</name>
<evidence type="ECO:0000256" key="1">
    <source>
        <dbReference type="ARBA" id="ARBA00004442"/>
    </source>
</evidence>
<reference evidence="4 5" key="1">
    <citation type="submission" date="2019-03" db="EMBL/GenBank/DDBJ databases">
        <title>Draft Genome Sequence of Duganella callidus sp. nov., a Novel Duganella Species Isolated from Cultivated Soil.</title>
        <authorList>
            <person name="Raths R."/>
            <person name="Peta V."/>
            <person name="Bucking H."/>
        </authorList>
    </citation>
    <scope>NUCLEOTIDE SEQUENCE [LARGE SCALE GENOMIC DNA]</scope>
    <source>
        <strain evidence="4 5">DN04</strain>
    </source>
</reference>
<evidence type="ECO:0000259" key="3">
    <source>
        <dbReference type="Pfam" id="PF01389"/>
    </source>
</evidence>
<dbReference type="AlphaFoldDB" id="A0A4Y9SKT7"/>
<dbReference type="OrthoDB" id="9130661at2"/>
<dbReference type="SUPFAM" id="SSF56925">
    <property type="entry name" value="OMPA-like"/>
    <property type="match status" value="1"/>
</dbReference>
<dbReference type="InterPro" id="IPR011250">
    <property type="entry name" value="OMP/PagP_B-barrel"/>
</dbReference>
<gene>
    <name evidence="4" type="ORF">E4L98_07425</name>
</gene>
<feature type="domain" description="Outer membrane protein OmpA-like transmembrane" evidence="3">
    <location>
        <begin position="28"/>
        <end position="200"/>
    </location>
</feature>
<evidence type="ECO:0000313" key="5">
    <source>
        <dbReference type="Proteomes" id="UP000297729"/>
    </source>
</evidence>